<dbReference type="SMART" id="SM00245">
    <property type="entry name" value="TSPc"/>
    <property type="match status" value="1"/>
</dbReference>
<dbReference type="Proteomes" id="UP001500665">
    <property type="component" value="Unassembled WGS sequence"/>
</dbReference>
<dbReference type="RefSeq" id="WP_344242499.1">
    <property type="nucleotide sequence ID" value="NZ_BAAAHH010000017.1"/>
</dbReference>
<comment type="caution">
    <text evidence="3">The sequence shown here is derived from an EMBL/GenBank/DDBJ whole genome shotgun (WGS) entry which is preliminary data.</text>
</comment>
<gene>
    <name evidence="3" type="ORF">GCM10009550_41200</name>
</gene>
<dbReference type="PANTHER" id="PTHR32060">
    <property type="entry name" value="TAIL-SPECIFIC PROTEASE"/>
    <property type="match status" value="1"/>
</dbReference>
<reference evidence="3 4" key="1">
    <citation type="journal article" date="2019" name="Int. J. Syst. Evol. Microbiol.">
        <title>The Global Catalogue of Microorganisms (GCM) 10K type strain sequencing project: providing services to taxonomists for standard genome sequencing and annotation.</title>
        <authorList>
            <consortium name="The Broad Institute Genomics Platform"/>
            <consortium name="The Broad Institute Genome Sequencing Center for Infectious Disease"/>
            <person name="Wu L."/>
            <person name="Ma J."/>
        </authorList>
    </citation>
    <scope>NUCLEOTIDE SEQUENCE [LARGE SCALE GENOMIC DNA]</scope>
    <source>
        <strain evidence="3 4">JCM 10696</strain>
    </source>
</reference>
<dbReference type="InterPro" id="IPR029045">
    <property type="entry name" value="ClpP/crotonase-like_dom_sf"/>
</dbReference>
<feature type="region of interest" description="Disordered" evidence="1">
    <location>
        <begin position="188"/>
        <end position="207"/>
    </location>
</feature>
<dbReference type="Gene3D" id="3.90.226.10">
    <property type="entry name" value="2-enoyl-CoA Hydratase, Chain A, domain 1"/>
    <property type="match status" value="1"/>
</dbReference>
<dbReference type="EMBL" id="BAAAHH010000017">
    <property type="protein sequence ID" value="GAA0955823.1"/>
    <property type="molecule type" value="Genomic_DNA"/>
</dbReference>
<proteinExistence type="predicted"/>
<evidence type="ECO:0000256" key="1">
    <source>
        <dbReference type="SAM" id="MobiDB-lite"/>
    </source>
</evidence>
<accession>A0ABN1REV1</accession>
<keyword evidence="4" id="KW-1185">Reference proteome</keyword>
<evidence type="ECO:0000313" key="4">
    <source>
        <dbReference type="Proteomes" id="UP001500665"/>
    </source>
</evidence>
<dbReference type="Pfam" id="PF03572">
    <property type="entry name" value="Peptidase_S41"/>
    <property type="match status" value="1"/>
</dbReference>
<dbReference type="InterPro" id="IPR005151">
    <property type="entry name" value="Tail-specific_protease"/>
</dbReference>
<evidence type="ECO:0000313" key="3">
    <source>
        <dbReference type="EMBL" id="GAA0955823.1"/>
    </source>
</evidence>
<feature type="domain" description="Tail specific protease" evidence="2">
    <location>
        <begin position="57"/>
        <end position="286"/>
    </location>
</feature>
<evidence type="ECO:0000259" key="2">
    <source>
        <dbReference type="SMART" id="SM00245"/>
    </source>
</evidence>
<sequence>MTRTDPEDPAPGIDPGHYLAEVLQILEQRALDRAQVDWARFRQVPVASLDDAHTVITRAVEALGNKHTFFLTPQAAEERRTRGSAQENPLPSGRMLEERFAYLDLPSVAGSPEFNRHYTAAGAALIRGLDVHDPDGWIIDLRGNGGGNMYPMLTVVAPLLDDGHLGSFLDADGSETSRWELHDGEILHQESSRSPVPNPYTLRRPRPRTALLTGPSTASAAEATLISFLGLPDVRTFGEPTGGYATSNECIDLPDGARLVLTCSREADRLGRVYDNIPIPPDEHGQDALALALAWLR</sequence>
<dbReference type="PANTHER" id="PTHR32060:SF30">
    <property type="entry name" value="CARBOXY-TERMINAL PROCESSING PROTEASE CTPA"/>
    <property type="match status" value="1"/>
</dbReference>
<organism evidence="3 4">
    <name type="scientific">Actinocorallia libanotica</name>
    <dbReference type="NCBI Taxonomy" id="46162"/>
    <lineage>
        <taxon>Bacteria</taxon>
        <taxon>Bacillati</taxon>
        <taxon>Actinomycetota</taxon>
        <taxon>Actinomycetes</taxon>
        <taxon>Streptosporangiales</taxon>
        <taxon>Thermomonosporaceae</taxon>
        <taxon>Actinocorallia</taxon>
    </lineage>
</organism>
<protein>
    <recommendedName>
        <fullName evidence="2">Tail specific protease domain-containing protein</fullName>
    </recommendedName>
</protein>
<dbReference type="SUPFAM" id="SSF52096">
    <property type="entry name" value="ClpP/crotonase"/>
    <property type="match status" value="1"/>
</dbReference>
<name>A0ABN1REV1_9ACTN</name>